<dbReference type="GO" id="GO:0032040">
    <property type="term" value="C:small-subunit processome"/>
    <property type="evidence" value="ECO:0007669"/>
    <property type="project" value="TreeGrafter"/>
</dbReference>
<organism evidence="3 4">
    <name type="scientific">Aspergillus turcosus</name>
    <dbReference type="NCBI Taxonomy" id="1245748"/>
    <lineage>
        <taxon>Eukaryota</taxon>
        <taxon>Fungi</taxon>
        <taxon>Dikarya</taxon>
        <taxon>Ascomycota</taxon>
        <taxon>Pezizomycotina</taxon>
        <taxon>Eurotiomycetes</taxon>
        <taxon>Eurotiomycetidae</taxon>
        <taxon>Eurotiales</taxon>
        <taxon>Aspergillaceae</taxon>
        <taxon>Aspergillus</taxon>
        <taxon>Aspergillus subgen. Fumigati</taxon>
    </lineage>
</organism>
<feature type="region of interest" description="Disordered" evidence="1">
    <location>
        <begin position="588"/>
        <end position="628"/>
    </location>
</feature>
<name>A0A397I8M5_9EURO</name>
<dbReference type="InterPro" id="IPR046351">
    <property type="entry name" value="UTP4"/>
</dbReference>
<dbReference type="GO" id="GO:0000462">
    <property type="term" value="P:maturation of SSU-rRNA from tricistronic rRNA transcript (SSU-rRNA, 5.8S rRNA, LSU-rRNA)"/>
    <property type="evidence" value="ECO:0007669"/>
    <property type="project" value="InterPro"/>
</dbReference>
<dbReference type="PANTHER" id="PTHR44163:SF1">
    <property type="entry name" value="U3 SMALL NUCLEOLAR RNA-ASSOCIATED PROTEIN 4 HOMOLOG"/>
    <property type="match status" value="1"/>
</dbReference>
<dbReference type="OrthoDB" id="8883818at2759"/>
<dbReference type="FunFam" id="2.130.10.10:FF:000935">
    <property type="entry name" value="Small nucleolar ribonucleoprotein complex subunit, putative"/>
    <property type="match status" value="1"/>
</dbReference>
<feature type="compositionally biased region" description="Basic and acidic residues" evidence="1">
    <location>
        <begin position="892"/>
        <end position="906"/>
    </location>
</feature>
<dbReference type="InterPro" id="IPR036047">
    <property type="entry name" value="F-box-like_dom_sf"/>
</dbReference>
<evidence type="ECO:0000259" key="2">
    <source>
        <dbReference type="Pfam" id="PF24539"/>
    </source>
</evidence>
<dbReference type="GO" id="GO:0003723">
    <property type="term" value="F:RNA binding"/>
    <property type="evidence" value="ECO:0007669"/>
    <property type="project" value="TreeGrafter"/>
</dbReference>
<dbReference type="PANTHER" id="PTHR44163">
    <property type="entry name" value="U3 SMALL NUCLEOLAR RNA-ASSOCIATED PROTEIN 4 HOMOLOG"/>
    <property type="match status" value="1"/>
</dbReference>
<feature type="compositionally biased region" description="Basic and acidic residues" evidence="1">
    <location>
        <begin position="749"/>
        <end position="760"/>
    </location>
</feature>
<evidence type="ECO:0000313" key="3">
    <source>
        <dbReference type="EMBL" id="RLM01844.1"/>
    </source>
</evidence>
<dbReference type="Pfam" id="PF24539">
    <property type="entry name" value="DUF7600"/>
    <property type="match status" value="1"/>
</dbReference>
<dbReference type="SUPFAM" id="SSF81383">
    <property type="entry name" value="F-box domain"/>
    <property type="match status" value="1"/>
</dbReference>
<feature type="compositionally biased region" description="Acidic residues" evidence="1">
    <location>
        <begin position="835"/>
        <end position="844"/>
    </location>
</feature>
<feature type="domain" description="DUF7600" evidence="2">
    <location>
        <begin position="1265"/>
        <end position="1421"/>
    </location>
</feature>
<dbReference type="GO" id="GO:0030686">
    <property type="term" value="C:90S preribosome"/>
    <property type="evidence" value="ECO:0007669"/>
    <property type="project" value="InterPro"/>
</dbReference>
<proteinExistence type="predicted"/>
<feature type="region of interest" description="Disordered" evidence="1">
    <location>
        <begin position="749"/>
        <end position="800"/>
    </location>
</feature>
<feature type="compositionally biased region" description="Acidic residues" evidence="1">
    <location>
        <begin position="601"/>
        <end position="612"/>
    </location>
</feature>
<evidence type="ECO:0000313" key="4">
    <source>
        <dbReference type="Proteomes" id="UP000215289"/>
    </source>
</evidence>
<feature type="compositionally biased region" description="Basic and acidic residues" evidence="1">
    <location>
        <begin position="814"/>
        <end position="830"/>
    </location>
</feature>
<feature type="compositionally biased region" description="Basic and acidic residues" evidence="1">
    <location>
        <begin position="861"/>
        <end position="882"/>
    </location>
</feature>
<reference evidence="3 4" key="1">
    <citation type="submission" date="2018-08" db="EMBL/GenBank/DDBJ databases">
        <title>Draft genome sequences of two Aspergillus turcosus clinical strains isolated from bronchoalveolar lavage fluid: one azole-susceptible and the other azole-resistant.</title>
        <authorList>
            <person name="Parent-Michaud M."/>
            <person name="Dufresne P.J."/>
            <person name="Fournier E."/>
            <person name="Martineau C."/>
            <person name="Moreira S."/>
            <person name="Perkins V."/>
            <person name="De Repentigny L."/>
            <person name="Dufresne S.F."/>
        </authorList>
    </citation>
    <scope>NUCLEOTIDE SEQUENCE [LARGE SCALE GENOMIC DNA]</scope>
    <source>
        <strain evidence="3">HMR AF 1038</strain>
    </source>
</reference>
<dbReference type="Pfam" id="PF00400">
    <property type="entry name" value="WD40"/>
    <property type="match status" value="1"/>
</dbReference>
<sequence>MDIHRCRFVPYNPQAINALSFSHPPSAELAGRGVPTLRLAIGRANGDIEIWNPMRGAWFQETVMRGGKDRSIEGLAWTLDSPEAGPDGTKIPGKLRLFSIGYSTAVTEWDLEQGRPMRHSSGNYGEIWCIAAQPRWQATKRGKDGKPLPPAEGEYTGQHLAAGCADGSIVILSTADGDLKFLRLMRPSTKRARVLSVTFQNRNTIVAGYADSSIRLFDIRSGQLLRTISLGKGPAGGPKELLVWSVKCLPDGTIVSGDSAGEIRFWDAKNYSLIQRIQGHLADTLDVAVSANGDTVVSGGADQRTVVYRKSPGEKGDKKGRWAEVMHRRYHTHDVKTFAVYETRDISILVSGGPDASPVVLPLREFGKEHHRKLSSLPQIPQLASSPSSRLVMSFWDREVSIWRVSRGPTSPHDNLEGQKHRLVGKVLIQGEENITSAMLSVDGKVLIVATVSEVKVFSVRRRKSDERGALRITKLDVPATFSEDGARAVAISPDSRWLCVVRPNSAIYLARVMPASSPQEKPQILPQLVKLDRATRHTRHEKASHGTLGDYERTVRCVVFSENSRILATGDLSGCVDTWFLKNVEGSSSEAANERNGTVDSDDESSDDEDERPVIDGERWQYATPDSPIPRLKSGVVLLSFRPQSPAEAKLLTNGTDQSSQNTPRGESRLMALTSEHQLVEFDALEGKLSDWSRRNPKAYLPEQFKGVKDRAMGCLWDLSESRDRLWLYGTSWLWMFDLNQDFPSSEELKETADAHEGDSSTQLVKASSAHKRKRDQLEEEEKRRKANSGAGDRMSLAQSDVHFGSKYRKIEGHDDSKGEWVSLDKERPQAAGGDEEVFEYDEQSTAGHDAALARLRRGKREEDETSTPRKRESLGPRDKLLSLNGSSDTPARKPNDHDVLDTPHKQLVQSNGSQPARRWWYTYKYRDLLGIVPLSSSSTEDSVDEGTAGNTLEVAVVERPMWDVELPGRYVRDYAPDCAAPSVVERRSSNEGLELSAEDVFPPLIGERSRPQPGFLFHEVCWELLTIRLAPRSVPIERLYDILLSCPANRKGWLDWDHDYGGLMARAPEGYPWEDVSIVGFIIRYLGDKNSPLSLATANPIFVPELEQALVDCQRTDVLTAQASLIAPVFQNVADCFRSLPQEVLELIQMLLPSHSVANTRLASRSFASLPLSQSFWASRFDSHQERGFCFEATEPSYSSISEKRNRDWRMLYEKTGSLLISSLEMKNRKRIWDLLEDLAVLLEEPLSNDSLVRTLQVFPIKASKAWRPVGGDFSAQPADRFPCGVKCREIYQQAVSISAPIRAIKVSFRHLNGQRYVSGIRFILEDYQEVTLGYILSTNERMLDIGTECYRLTGFIAAVGPRGIMALRGVTDKGDVSSWVGSWKEYPKTLRLCMREAIREIKGCFDGFKMISLAVPSNLSPLFPSDPGGEHLPLRTTGLWYPDLPPPSHHLHDGAFAGRQIPLQEYRPLVHIMFGGPKGLMLQYLTRISVTVSKSAIVGIDFFYSDDAPVKCLQACPATARGDYTTKIPFPIDGPAGERLTGIQADMDLFATAHDCSNPYNYGAITSLKVTTNFKPVPFTFQPSAILQLRLPVGPCIRRRSRKAEIAPGMTLTGIYFMHVGS</sequence>
<dbReference type="STRING" id="1245748.A0A397I8M5"/>
<protein>
    <recommendedName>
        <fullName evidence="2">DUF7600 domain-containing protein</fullName>
    </recommendedName>
</protein>
<feature type="compositionally biased region" description="Polar residues" evidence="1">
    <location>
        <begin position="588"/>
        <end position="600"/>
    </location>
</feature>
<dbReference type="SMART" id="SM00320">
    <property type="entry name" value="WD40"/>
    <property type="match status" value="8"/>
</dbReference>
<evidence type="ECO:0000256" key="1">
    <source>
        <dbReference type="SAM" id="MobiDB-lite"/>
    </source>
</evidence>
<dbReference type="InterPro" id="IPR015943">
    <property type="entry name" value="WD40/YVTN_repeat-like_dom_sf"/>
</dbReference>
<dbReference type="EMBL" id="NIDN02000002">
    <property type="protein sequence ID" value="RLM01844.1"/>
    <property type="molecule type" value="Genomic_DNA"/>
</dbReference>
<dbReference type="InterPro" id="IPR001680">
    <property type="entry name" value="WD40_rpt"/>
</dbReference>
<accession>A0A397I8M5</accession>
<dbReference type="GO" id="GO:0034455">
    <property type="term" value="C:t-UTP complex"/>
    <property type="evidence" value="ECO:0007669"/>
    <property type="project" value="TreeGrafter"/>
</dbReference>
<comment type="caution">
    <text evidence="3">The sequence shown here is derived from an EMBL/GenBank/DDBJ whole genome shotgun (WGS) entry which is preliminary data.</text>
</comment>
<gene>
    <name evidence="3" type="ORF">CFD26_109094</name>
</gene>
<dbReference type="InterPro" id="IPR056021">
    <property type="entry name" value="DUF7600"/>
</dbReference>
<dbReference type="Gene3D" id="2.130.10.10">
    <property type="entry name" value="YVTN repeat-like/Quinoprotein amine dehydrogenase"/>
    <property type="match status" value="3"/>
</dbReference>
<dbReference type="SUPFAM" id="SSF50978">
    <property type="entry name" value="WD40 repeat-like"/>
    <property type="match status" value="2"/>
</dbReference>
<feature type="region of interest" description="Disordered" evidence="1">
    <location>
        <begin position="814"/>
        <end position="913"/>
    </location>
</feature>
<dbReference type="FunFam" id="2.130.10.10:FF:000518">
    <property type="entry name" value="Small nucleolar ribonucleoprotein complex subunit, putative"/>
    <property type="match status" value="1"/>
</dbReference>
<dbReference type="InterPro" id="IPR036322">
    <property type="entry name" value="WD40_repeat_dom_sf"/>
</dbReference>
<dbReference type="Proteomes" id="UP000215289">
    <property type="component" value="Unassembled WGS sequence"/>
</dbReference>
<keyword evidence="4" id="KW-1185">Reference proteome</keyword>
<dbReference type="FunFam" id="2.130.10.10:FF:001420">
    <property type="entry name" value="Small nucleolar ribonucleoprotein complex subunit, putative"/>
    <property type="match status" value="1"/>
</dbReference>